<dbReference type="PANTHER" id="PTHR30293:SF2">
    <property type="entry name" value="TRANSCRIPTIONAL ACTIVATOR PROTEIN NHAR"/>
    <property type="match status" value="1"/>
</dbReference>
<evidence type="ECO:0000313" key="8">
    <source>
        <dbReference type="Proteomes" id="UP001169760"/>
    </source>
</evidence>
<proteinExistence type="inferred from homology"/>
<feature type="domain" description="HTH lysR-type" evidence="6">
    <location>
        <begin position="4"/>
        <end position="61"/>
    </location>
</feature>
<dbReference type="PRINTS" id="PR00039">
    <property type="entry name" value="HTHLYSR"/>
</dbReference>
<dbReference type="NCBIfam" id="NF008284">
    <property type="entry name" value="PRK11062.1"/>
    <property type="match status" value="1"/>
</dbReference>
<keyword evidence="4" id="KW-0010">Activator</keyword>
<dbReference type="Pfam" id="PF00126">
    <property type="entry name" value="HTH_1"/>
    <property type="match status" value="1"/>
</dbReference>
<dbReference type="Proteomes" id="UP001169760">
    <property type="component" value="Unassembled WGS sequence"/>
</dbReference>
<dbReference type="FunFam" id="1.10.10.10:FF:000001">
    <property type="entry name" value="LysR family transcriptional regulator"/>
    <property type="match status" value="1"/>
</dbReference>
<comment type="similarity">
    <text evidence="1">Belongs to the LysR transcriptional regulatory family.</text>
</comment>
<dbReference type="Gene3D" id="3.40.190.290">
    <property type="match status" value="1"/>
</dbReference>
<evidence type="ECO:0000259" key="6">
    <source>
        <dbReference type="PROSITE" id="PS50931"/>
    </source>
</evidence>
<dbReference type="Pfam" id="PF03466">
    <property type="entry name" value="LysR_substrate"/>
    <property type="match status" value="1"/>
</dbReference>
<dbReference type="PROSITE" id="PS50931">
    <property type="entry name" value="HTH_LYSR"/>
    <property type="match status" value="1"/>
</dbReference>
<dbReference type="InterPro" id="IPR036390">
    <property type="entry name" value="WH_DNA-bd_sf"/>
</dbReference>
<reference evidence="7" key="1">
    <citation type="submission" date="2023-07" db="EMBL/GenBank/DDBJ databases">
        <title>Genome content predicts the carbon catabolic preferences of heterotrophic bacteria.</title>
        <authorList>
            <person name="Gralka M."/>
        </authorList>
    </citation>
    <scope>NUCLEOTIDE SEQUENCE</scope>
    <source>
        <strain evidence="7">I3M17_2</strain>
    </source>
</reference>
<dbReference type="GO" id="GO:2000142">
    <property type="term" value="P:regulation of DNA-templated transcription initiation"/>
    <property type="evidence" value="ECO:0007669"/>
    <property type="project" value="TreeGrafter"/>
</dbReference>
<comment type="caution">
    <text evidence="7">The sequence shown here is derived from an EMBL/GenBank/DDBJ whole genome shotgun (WGS) entry which is preliminary data.</text>
</comment>
<keyword evidence="2" id="KW-0805">Transcription regulation</keyword>
<dbReference type="InterPro" id="IPR005119">
    <property type="entry name" value="LysR_subst-bd"/>
</dbReference>
<dbReference type="PANTHER" id="PTHR30293">
    <property type="entry name" value="TRANSCRIPTIONAL REGULATORY PROTEIN NAC-RELATED"/>
    <property type="match status" value="1"/>
</dbReference>
<dbReference type="InterPro" id="IPR000847">
    <property type="entry name" value="LysR_HTH_N"/>
</dbReference>
<dbReference type="RefSeq" id="WP_011469736.1">
    <property type="nucleotide sequence ID" value="NZ_CP123764.1"/>
</dbReference>
<evidence type="ECO:0000256" key="3">
    <source>
        <dbReference type="ARBA" id="ARBA00023125"/>
    </source>
</evidence>
<evidence type="ECO:0000256" key="2">
    <source>
        <dbReference type="ARBA" id="ARBA00023015"/>
    </source>
</evidence>
<dbReference type="SUPFAM" id="SSF46785">
    <property type="entry name" value="Winged helix' DNA-binding domain"/>
    <property type="match status" value="1"/>
</dbReference>
<name>A0AAW7X0T3_9GAMM</name>
<keyword evidence="5" id="KW-0804">Transcription</keyword>
<dbReference type="GO" id="GO:0003677">
    <property type="term" value="F:DNA binding"/>
    <property type="evidence" value="ECO:0007669"/>
    <property type="project" value="UniProtKB-KW"/>
</dbReference>
<dbReference type="GeneID" id="98614886"/>
<evidence type="ECO:0000256" key="1">
    <source>
        <dbReference type="ARBA" id="ARBA00009437"/>
    </source>
</evidence>
<organism evidence="7 8">
    <name type="scientific">Saccharophagus degradans</name>
    <dbReference type="NCBI Taxonomy" id="86304"/>
    <lineage>
        <taxon>Bacteria</taxon>
        <taxon>Pseudomonadati</taxon>
        <taxon>Pseudomonadota</taxon>
        <taxon>Gammaproteobacteria</taxon>
        <taxon>Cellvibrionales</taxon>
        <taxon>Cellvibrionaceae</taxon>
        <taxon>Saccharophagus</taxon>
    </lineage>
</organism>
<protein>
    <submittedName>
        <fullName evidence="7">Transcriptional activator NhaR</fullName>
    </submittedName>
</protein>
<evidence type="ECO:0000256" key="5">
    <source>
        <dbReference type="ARBA" id="ARBA00023163"/>
    </source>
</evidence>
<dbReference type="GO" id="GO:0003700">
    <property type="term" value="F:DNA-binding transcription factor activity"/>
    <property type="evidence" value="ECO:0007669"/>
    <property type="project" value="InterPro"/>
</dbReference>
<dbReference type="AlphaFoldDB" id="A0AAW7X0T3"/>
<gene>
    <name evidence="7" type="primary">nhaR</name>
    <name evidence="7" type="ORF">Q4521_02690</name>
</gene>
<dbReference type="EMBL" id="JAUOPB010000002">
    <property type="protein sequence ID" value="MDO6421371.1"/>
    <property type="molecule type" value="Genomic_DNA"/>
</dbReference>
<evidence type="ECO:0000256" key="4">
    <source>
        <dbReference type="ARBA" id="ARBA00023159"/>
    </source>
</evidence>
<dbReference type="SUPFAM" id="SSF53850">
    <property type="entry name" value="Periplasmic binding protein-like II"/>
    <property type="match status" value="1"/>
</dbReference>
<sequence>MEQFNWNHLKYFYHVAREGSITKAAERLYVTPQTISSQLALLEDSLGYSLFDRHGKRLKLNQEGQLVLRYAEDIFKTGRELLAELKNAELSTRRVVSIGILDSIPKILSCQILDRVYSTSENIRIVTHETDFEQLLADLALNKLDMILSDRPVPPNVAVKAYSKLLTTSNFTFFATPKRARKLRASFPESLNHQHFLMPGERSVQYTHVLSWFSRLDLTPIILGEFDDTELMKMLGQQGRGIFCAPTIIAKYIQLQYGVKSIGTTDKIQESYYSITPERKIKNPVIELIHDMYKDG</sequence>
<dbReference type="Gene3D" id="1.10.10.10">
    <property type="entry name" value="Winged helix-like DNA-binding domain superfamily/Winged helix DNA-binding domain"/>
    <property type="match status" value="1"/>
</dbReference>
<keyword evidence="3" id="KW-0238">DNA-binding</keyword>
<dbReference type="InterPro" id="IPR036388">
    <property type="entry name" value="WH-like_DNA-bd_sf"/>
</dbReference>
<evidence type="ECO:0000313" key="7">
    <source>
        <dbReference type="EMBL" id="MDO6421371.1"/>
    </source>
</evidence>
<accession>A0AAW7X0T3</accession>